<dbReference type="RefSeq" id="WP_084213853.1">
    <property type="nucleotide sequence ID" value="NZ_CP007140.1"/>
</dbReference>
<proteinExistence type="inferred from homology"/>
<dbReference type="InterPro" id="IPR008203">
    <property type="entry name" value="AF2212-like"/>
</dbReference>
<dbReference type="Proteomes" id="UP000062043">
    <property type="component" value="Chromosome"/>
</dbReference>
<reference evidence="4 5" key="1">
    <citation type="submission" date="2014-01" db="EMBL/GenBank/DDBJ databases">
        <title>Genome sequencing of Thermococcus guaymasensis.</title>
        <authorList>
            <person name="Zhang X."/>
            <person name="Alvare G."/>
            <person name="Fristensky B."/>
            <person name="Chen L."/>
            <person name="Suen T."/>
            <person name="Chen Q."/>
            <person name="Ma K."/>
        </authorList>
    </citation>
    <scope>NUCLEOTIDE SEQUENCE [LARGE SCALE GENOMIC DNA]</scope>
    <source>
        <strain evidence="4 5">DSM 11113</strain>
    </source>
</reference>
<comment type="function">
    <text evidence="3">Antitoxin component of a type II toxin-antitoxin (TA) system.</text>
</comment>
<sequence>MGIVVEAVYENGVFKPLKKVNIPERAKVRIRVEIFGLLKDWSVDAQELKDELREVHG</sequence>
<keyword evidence="5" id="KW-1185">Reference proteome</keyword>
<dbReference type="EMBL" id="CP007140">
    <property type="protein sequence ID" value="AJC71631.1"/>
    <property type="molecule type" value="Genomic_DNA"/>
</dbReference>
<evidence type="ECO:0000256" key="3">
    <source>
        <dbReference type="RuleBase" id="RU368051"/>
    </source>
</evidence>
<accession>A0A0X1KK29</accession>
<dbReference type="SUPFAM" id="SSF141694">
    <property type="entry name" value="AF2212/PG0164-like"/>
    <property type="match status" value="1"/>
</dbReference>
<evidence type="ECO:0000256" key="2">
    <source>
        <dbReference type="ARBA" id="ARBA00022649"/>
    </source>
</evidence>
<dbReference type="PATRIC" id="fig|1432656.3.peg.1003"/>
<dbReference type="GeneID" id="32205475"/>
<dbReference type="KEGG" id="tgy:X802_05165"/>
<evidence type="ECO:0000313" key="4">
    <source>
        <dbReference type="EMBL" id="AJC71631.1"/>
    </source>
</evidence>
<organism evidence="4 5">
    <name type="scientific">Thermococcus guaymasensis DSM 11113</name>
    <dbReference type="NCBI Taxonomy" id="1432656"/>
    <lineage>
        <taxon>Archaea</taxon>
        <taxon>Methanobacteriati</taxon>
        <taxon>Methanobacteriota</taxon>
        <taxon>Thermococci</taxon>
        <taxon>Thermococcales</taxon>
        <taxon>Thermococcaceae</taxon>
        <taxon>Thermococcus</taxon>
    </lineage>
</organism>
<gene>
    <name evidence="4" type="ORF">X802_05165</name>
</gene>
<dbReference type="OrthoDB" id="116241at2157"/>
<evidence type="ECO:0000313" key="5">
    <source>
        <dbReference type="Proteomes" id="UP000062043"/>
    </source>
</evidence>
<evidence type="ECO:0000256" key="1">
    <source>
        <dbReference type="ARBA" id="ARBA00006615"/>
    </source>
</evidence>
<protein>
    <recommendedName>
        <fullName evidence="3">Antitoxin</fullName>
    </recommendedName>
</protein>
<keyword evidence="2 3" id="KW-1277">Toxin-antitoxin system</keyword>
<dbReference type="Gene3D" id="4.10.1150.10">
    <property type="entry name" value="AF2212/PG0164-like"/>
    <property type="match status" value="1"/>
</dbReference>
<dbReference type="STRING" id="1432656.X802_05165"/>
<dbReference type="Pfam" id="PF01954">
    <property type="entry name" value="AF2212-like"/>
    <property type="match status" value="1"/>
</dbReference>
<comment type="similarity">
    <text evidence="1 3">Belongs to the UPF0165 family.</text>
</comment>
<dbReference type="AlphaFoldDB" id="A0A0X1KK29"/>
<name>A0A0X1KK29_9EURY</name>
<dbReference type="InterPro" id="IPR024069">
    <property type="entry name" value="AF2212-like_dom_sf"/>
</dbReference>